<dbReference type="SUPFAM" id="SSF53955">
    <property type="entry name" value="Lysozyme-like"/>
    <property type="match status" value="1"/>
</dbReference>
<evidence type="ECO:0000313" key="3">
    <source>
        <dbReference type="Proteomes" id="UP000325466"/>
    </source>
</evidence>
<accession>A0ABQ0YIX5</accession>
<gene>
    <name evidence="2" type="ORF">RAJCM14343_1750</name>
</gene>
<protein>
    <submittedName>
        <fullName evidence="2">Phage tail length tape-measure protein</fullName>
    </submittedName>
</protein>
<sequence>MWDRLKRALDLVKDSFGAAVDWIGQVWDRIKGIAAKPVKFVVDTVYNKGIRAAWNKVAGWLNLPELGEAPLGELGNYARGGVLPGYTPGRDVHDFYSPSGLHIGLSGGEAILRPEAARALGPGGVDSINAAARVGGPEAVRRELGQYAGGGIVDSIVDKVHRFFPGMSITSTYRDTNDLHGQGKAVDFSNGTDTTPQMQAAARFFHDNYGPMLAELIHYPLNGWQNIDEGRPFDFGAATNAQHRNHVHVAAHAPLPEPGTPITPISSGGGGGLFGWLRNRVADAFEGVMNPIGNAIPDFGGGDIGKLPKLAFDKFKTGVGDFLRGKADEVEPSTGYADPGGGDVQRWRPLVEELLGLYGHPLTWADLTLRRMNQESGGNPRAINNWDVNAANGTPSKGLMQVIDPTFQAYRDPAFVNDIWDPRANIAASMRYATARYGSLPAAYNRAGGYDDGGIASGRGIMLKDIIRPERVLDPEMTRSFDEKLIPILDRLTSLSVDDVLTASDRNALVSVDLSGAQIYGQYIEQQHVVDDKATARSVRRETKRAMVEAGLG</sequence>
<name>A0ABQ0YIX5_9NOCA</name>
<organism evidence="2 3">
    <name type="scientific">Rhodococcus aetherivorans</name>
    <dbReference type="NCBI Taxonomy" id="191292"/>
    <lineage>
        <taxon>Bacteria</taxon>
        <taxon>Bacillati</taxon>
        <taxon>Actinomycetota</taxon>
        <taxon>Actinomycetes</taxon>
        <taxon>Mycobacteriales</taxon>
        <taxon>Nocardiaceae</taxon>
        <taxon>Rhodococcus</taxon>
    </lineage>
</organism>
<dbReference type="Pfam" id="PF01464">
    <property type="entry name" value="SLT"/>
    <property type="match status" value="1"/>
</dbReference>
<reference evidence="2 3" key="1">
    <citation type="journal article" date="2018" name="Biodegradation">
        <title>1,4-Dioxane degradation characteristics of Rhodococcus aetherivorans JCM 14343.</title>
        <authorList>
            <person name="Inoue D."/>
            <person name="Tsunoda T."/>
            <person name="Yamamoto N."/>
            <person name="Ike M."/>
            <person name="Sei K."/>
        </authorList>
    </citation>
    <scope>NUCLEOTIDE SEQUENCE [LARGE SCALE GENOMIC DNA]</scope>
    <source>
        <strain evidence="2 3">JCM 14343</strain>
    </source>
</reference>
<feature type="domain" description="Transglycosylase SLT" evidence="1">
    <location>
        <begin position="372"/>
        <end position="454"/>
    </location>
</feature>
<keyword evidence="3" id="KW-1185">Reference proteome</keyword>
<evidence type="ECO:0000259" key="1">
    <source>
        <dbReference type="Pfam" id="PF01464"/>
    </source>
</evidence>
<proteinExistence type="predicted"/>
<dbReference type="InterPro" id="IPR008258">
    <property type="entry name" value="Transglycosylase_SLT_dom_1"/>
</dbReference>
<dbReference type="EMBL" id="BLAH01000067">
    <property type="protein sequence ID" value="GES36498.1"/>
    <property type="molecule type" value="Genomic_DNA"/>
</dbReference>
<evidence type="ECO:0000313" key="2">
    <source>
        <dbReference type="EMBL" id="GES36498.1"/>
    </source>
</evidence>
<dbReference type="Proteomes" id="UP000325466">
    <property type="component" value="Unassembled WGS sequence"/>
</dbReference>
<dbReference type="InterPro" id="IPR023346">
    <property type="entry name" value="Lysozyme-like_dom_sf"/>
</dbReference>
<dbReference type="CDD" id="cd13402">
    <property type="entry name" value="LT_TF-like"/>
    <property type="match status" value="1"/>
</dbReference>
<dbReference type="Gene3D" id="1.10.530.10">
    <property type="match status" value="1"/>
</dbReference>
<comment type="caution">
    <text evidence="2">The sequence shown here is derived from an EMBL/GenBank/DDBJ whole genome shotgun (WGS) entry which is preliminary data.</text>
</comment>